<evidence type="ECO:0000313" key="1">
    <source>
        <dbReference type="EMBL" id="TFK31776.1"/>
    </source>
</evidence>
<keyword evidence="2" id="KW-1185">Reference proteome</keyword>
<protein>
    <recommendedName>
        <fullName evidence="3">Septin-type G domain-containing protein</fullName>
    </recommendedName>
</protein>
<dbReference type="Proteomes" id="UP000308652">
    <property type="component" value="Unassembled WGS sequence"/>
</dbReference>
<name>A0A5C3LIR3_9AGAR</name>
<dbReference type="OrthoDB" id="3350156at2759"/>
<dbReference type="STRING" id="68775.A0A5C3LIR3"/>
<organism evidence="1 2">
    <name type="scientific">Crucibulum laeve</name>
    <dbReference type="NCBI Taxonomy" id="68775"/>
    <lineage>
        <taxon>Eukaryota</taxon>
        <taxon>Fungi</taxon>
        <taxon>Dikarya</taxon>
        <taxon>Basidiomycota</taxon>
        <taxon>Agaricomycotina</taxon>
        <taxon>Agaricomycetes</taxon>
        <taxon>Agaricomycetidae</taxon>
        <taxon>Agaricales</taxon>
        <taxon>Agaricineae</taxon>
        <taxon>Nidulariaceae</taxon>
        <taxon>Crucibulum</taxon>
    </lineage>
</organism>
<dbReference type="EMBL" id="ML213709">
    <property type="protein sequence ID" value="TFK31776.1"/>
    <property type="molecule type" value="Genomic_DNA"/>
</dbReference>
<evidence type="ECO:0000313" key="2">
    <source>
        <dbReference type="Proteomes" id="UP000308652"/>
    </source>
</evidence>
<sequence>MLPDALRRPTPFGQTLGDLRLLVLGSQGAGKSFLTGLLLEDNEDVVEVGTWEDAEYGKVLRASTDWLEHRDAHGLEKYEATRNVEIVELPGYDHNTDGNELVAKLKSIIHSPFYAVSDVLHPTNQPSAILANLLSSPCTPLYTALIFLMPSSPTTLDRLIINSLGPHVPIIVLPSLHPNRDRGISKLSSFRPPSAVALRVGLFHSPETVALLRSEATDRFLRWREVERAADDVHASRRHTGKNTARHNSKWDKSRWESEWMETLSLDVAKRVREGTITERDIIRTKEKESHPPCINSPFDPLHLPSLFMFSVSLLGPLRSHMRRTLSDFFDALGELNVKLALVGGFLVGMGIGVYAR</sequence>
<proteinExistence type="predicted"/>
<gene>
    <name evidence="1" type="ORF">BDQ12DRAFT_618299</name>
</gene>
<dbReference type="Gene3D" id="3.40.50.300">
    <property type="entry name" value="P-loop containing nucleotide triphosphate hydrolases"/>
    <property type="match status" value="1"/>
</dbReference>
<dbReference type="AlphaFoldDB" id="A0A5C3LIR3"/>
<accession>A0A5C3LIR3</accession>
<evidence type="ECO:0008006" key="3">
    <source>
        <dbReference type="Google" id="ProtNLM"/>
    </source>
</evidence>
<dbReference type="InterPro" id="IPR027417">
    <property type="entry name" value="P-loop_NTPase"/>
</dbReference>
<reference evidence="1 2" key="1">
    <citation type="journal article" date="2019" name="Nat. Ecol. Evol.">
        <title>Megaphylogeny resolves global patterns of mushroom evolution.</title>
        <authorList>
            <person name="Varga T."/>
            <person name="Krizsan K."/>
            <person name="Foldi C."/>
            <person name="Dima B."/>
            <person name="Sanchez-Garcia M."/>
            <person name="Sanchez-Ramirez S."/>
            <person name="Szollosi G.J."/>
            <person name="Szarkandi J.G."/>
            <person name="Papp V."/>
            <person name="Albert L."/>
            <person name="Andreopoulos W."/>
            <person name="Angelini C."/>
            <person name="Antonin V."/>
            <person name="Barry K.W."/>
            <person name="Bougher N.L."/>
            <person name="Buchanan P."/>
            <person name="Buyck B."/>
            <person name="Bense V."/>
            <person name="Catcheside P."/>
            <person name="Chovatia M."/>
            <person name="Cooper J."/>
            <person name="Damon W."/>
            <person name="Desjardin D."/>
            <person name="Finy P."/>
            <person name="Geml J."/>
            <person name="Haridas S."/>
            <person name="Hughes K."/>
            <person name="Justo A."/>
            <person name="Karasinski D."/>
            <person name="Kautmanova I."/>
            <person name="Kiss B."/>
            <person name="Kocsube S."/>
            <person name="Kotiranta H."/>
            <person name="LaButti K.M."/>
            <person name="Lechner B.E."/>
            <person name="Liimatainen K."/>
            <person name="Lipzen A."/>
            <person name="Lukacs Z."/>
            <person name="Mihaltcheva S."/>
            <person name="Morgado L.N."/>
            <person name="Niskanen T."/>
            <person name="Noordeloos M.E."/>
            <person name="Ohm R.A."/>
            <person name="Ortiz-Santana B."/>
            <person name="Ovrebo C."/>
            <person name="Racz N."/>
            <person name="Riley R."/>
            <person name="Savchenko A."/>
            <person name="Shiryaev A."/>
            <person name="Soop K."/>
            <person name="Spirin V."/>
            <person name="Szebenyi C."/>
            <person name="Tomsovsky M."/>
            <person name="Tulloss R.E."/>
            <person name="Uehling J."/>
            <person name="Grigoriev I.V."/>
            <person name="Vagvolgyi C."/>
            <person name="Papp T."/>
            <person name="Martin F.M."/>
            <person name="Miettinen O."/>
            <person name="Hibbett D.S."/>
            <person name="Nagy L.G."/>
        </authorList>
    </citation>
    <scope>NUCLEOTIDE SEQUENCE [LARGE SCALE GENOMIC DNA]</scope>
    <source>
        <strain evidence="1 2">CBS 166.37</strain>
    </source>
</reference>